<dbReference type="PANTHER" id="PTHR31672">
    <property type="entry name" value="BNACNNG10540D PROTEIN"/>
    <property type="match status" value="1"/>
</dbReference>
<dbReference type="AlphaFoldDB" id="A0A6A4KK32"/>
<dbReference type="PROSITE" id="PS50181">
    <property type="entry name" value="FBOX"/>
    <property type="match status" value="1"/>
</dbReference>
<evidence type="ECO:0000313" key="3">
    <source>
        <dbReference type="Proteomes" id="UP000428333"/>
    </source>
</evidence>
<dbReference type="Proteomes" id="UP000428333">
    <property type="component" value="Linkage Group LG13"/>
</dbReference>
<dbReference type="SUPFAM" id="SSF81383">
    <property type="entry name" value="F-box domain"/>
    <property type="match status" value="1"/>
</dbReference>
<evidence type="ECO:0000313" key="2">
    <source>
        <dbReference type="EMBL" id="KAE9446210.1"/>
    </source>
</evidence>
<name>A0A6A4KK32_9ERIC</name>
<evidence type="ECO:0000259" key="1">
    <source>
        <dbReference type="PROSITE" id="PS50181"/>
    </source>
</evidence>
<comment type="caution">
    <text evidence="2">The sequence shown here is derived from an EMBL/GenBank/DDBJ whole genome shotgun (WGS) entry which is preliminary data.</text>
</comment>
<dbReference type="InterPro" id="IPR006527">
    <property type="entry name" value="F-box-assoc_dom_typ1"/>
</dbReference>
<feature type="domain" description="F-box" evidence="1">
    <location>
        <begin position="1"/>
        <end position="44"/>
    </location>
</feature>
<organism evidence="2 3">
    <name type="scientific">Rhododendron williamsianum</name>
    <dbReference type="NCBI Taxonomy" id="262921"/>
    <lineage>
        <taxon>Eukaryota</taxon>
        <taxon>Viridiplantae</taxon>
        <taxon>Streptophyta</taxon>
        <taxon>Embryophyta</taxon>
        <taxon>Tracheophyta</taxon>
        <taxon>Spermatophyta</taxon>
        <taxon>Magnoliopsida</taxon>
        <taxon>eudicotyledons</taxon>
        <taxon>Gunneridae</taxon>
        <taxon>Pentapetalae</taxon>
        <taxon>asterids</taxon>
        <taxon>Ericales</taxon>
        <taxon>Ericaceae</taxon>
        <taxon>Ericoideae</taxon>
        <taxon>Rhodoreae</taxon>
        <taxon>Rhododendron</taxon>
    </lineage>
</organism>
<protein>
    <recommendedName>
        <fullName evidence="1">F-box domain-containing protein</fullName>
    </recommendedName>
</protein>
<accession>A0A6A4KK32</accession>
<sequence length="412" mass="47094">MSQLPEEVLTDILSRLPVTTLLQFRCVSVSWRDLIDSSDFFHLHLNRSIETRTNRSLILRQDNRLSSLEFDSLYGSAVIDAVQITHHPLWCQDYGTHVWGSCDGLLCMSNTLDTLVLWNPSTRRSRRLPYASIEFQNLSRYYESRVYGFGYDRDSRDYKVVRIVVLKGIDDGCFDFEVKVYSVRSNSWHRAKKFPRYPNLQRAGGVLAGGVLHWVVTTEPEAFNPGLIIGFDLGREEFKLVPQPSGEEILLEQDTRRFLWYNLERDAIKNVRMRSLRGFSQVEMWVGSLLPLTDGSEIDPKKQQEQEEKNMASSWCYKLTGRDSSGALLDRLGSPVDQGREMENRYFQFGYGKLAMTGQESSASGGFWVYIGRGGAAVTQLTSSFLLILLMIHEVFLTARTGLWLEESGFAS</sequence>
<dbReference type="Gene3D" id="1.20.1280.50">
    <property type="match status" value="1"/>
</dbReference>
<dbReference type="CDD" id="cd22157">
    <property type="entry name" value="F-box_AtFBW1-like"/>
    <property type="match status" value="1"/>
</dbReference>
<dbReference type="OrthoDB" id="591557at2759"/>
<dbReference type="Pfam" id="PF00646">
    <property type="entry name" value="F-box"/>
    <property type="match status" value="1"/>
</dbReference>
<reference evidence="2 3" key="1">
    <citation type="journal article" date="2019" name="Genome Biol. Evol.">
        <title>The Rhododendron genome and chromosomal organization provide insight into shared whole-genome duplications across the heath family (Ericaceae).</title>
        <authorList>
            <person name="Soza V.L."/>
            <person name="Lindsley D."/>
            <person name="Waalkes A."/>
            <person name="Ramage E."/>
            <person name="Patwardhan R.P."/>
            <person name="Burton J.N."/>
            <person name="Adey A."/>
            <person name="Kumar A."/>
            <person name="Qiu R."/>
            <person name="Shendure J."/>
            <person name="Hall B."/>
        </authorList>
    </citation>
    <scope>NUCLEOTIDE SEQUENCE [LARGE SCALE GENOMIC DNA]</scope>
    <source>
        <strain evidence="2">RSF 1966-606</strain>
    </source>
</reference>
<proteinExistence type="predicted"/>
<dbReference type="InterPro" id="IPR036047">
    <property type="entry name" value="F-box-like_dom_sf"/>
</dbReference>
<keyword evidence="3" id="KW-1185">Reference proteome</keyword>
<feature type="non-terminal residue" evidence="2">
    <location>
        <position position="1"/>
    </location>
</feature>
<dbReference type="NCBIfam" id="TIGR01640">
    <property type="entry name" value="F_box_assoc_1"/>
    <property type="match status" value="1"/>
</dbReference>
<dbReference type="InterPro" id="IPR050796">
    <property type="entry name" value="SCF_F-box_component"/>
</dbReference>
<dbReference type="InterPro" id="IPR017451">
    <property type="entry name" value="F-box-assoc_interact_dom"/>
</dbReference>
<dbReference type="SMART" id="SM00256">
    <property type="entry name" value="FBOX"/>
    <property type="match status" value="1"/>
</dbReference>
<dbReference type="InterPro" id="IPR001810">
    <property type="entry name" value="F-box_dom"/>
</dbReference>
<dbReference type="Pfam" id="PF07734">
    <property type="entry name" value="FBA_1"/>
    <property type="match status" value="1"/>
</dbReference>
<gene>
    <name evidence="2" type="ORF">C3L33_21887</name>
</gene>
<dbReference type="EMBL" id="QEFC01003796">
    <property type="protein sequence ID" value="KAE9446210.1"/>
    <property type="molecule type" value="Genomic_DNA"/>
</dbReference>
<dbReference type="PANTHER" id="PTHR31672:SF13">
    <property type="entry name" value="F-BOX PROTEIN CPR30-LIKE"/>
    <property type="match status" value="1"/>
</dbReference>